<feature type="region of interest" description="Disordered" evidence="3">
    <location>
        <begin position="1"/>
        <end position="36"/>
    </location>
</feature>
<evidence type="ECO:0000256" key="1">
    <source>
        <dbReference type="PROSITE-ProRule" id="PRU00047"/>
    </source>
</evidence>
<sequence length="388" mass="45731">MSANNDMEPQPGSGQLPDSKEPMTRQSKKPEQTPAADLSFSYPSMFWTPGAAMYQPRNTATFSGFGKTQTELLEAARKLSCVREENYEGFILPAPGDFSAEWNEDALKWIERFQRHIGSFKKELIYEEILDYAKTFYSGRASKWHDSAAILYEYWEEYVNAFVNEFHPSKNRLVAKEKLKKVNLYSDDALRTYAELKVLFKLVDITSEDEKVNLILGKLNRSDREMVCMLQFTTVHQIMDYLRGRAERDKLYNSRIPIERSNKTKTFPKKLEISKQCFICRKMGHIARNCNQRWMPPTNARKEDKPNYLREEKEKFKTPYYQNTPTMNYQKNKDQIEKEYKGYYGAAEANLQKRKDKINESREKFKELQKQRTTYRNEATAERINLIQ</sequence>
<dbReference type="Proteomes" id="UP000245591">
    <property type="component" value="Unassembled WGS sequence"/>
</dbReference>
<dbReference type="InterPro" id="IPR036875">
    <property type="entry name" value="Znf_CCHC_sf"/>
</dbReference>
<protein>
    <recommendedName>
        <fullName evidence="4">CCHC-type domain-containing protein</fullName>
    </recommendedName>
</protein>
<evidence type="ECO:0000256" key="2">
    <source>
        <dbReference type="SAM" id="Coils"/>
    </source>
</evidence>
<gene>
    <name evidence="5" type="ORF">BB558_002921</name>
</gene>
<evidence type="ECO:0000313" key="5">
    <source>
        <dbReference type="EMBL" id="PWA01009.1"/>
    </source>
</evidence>
<reference evidence="5 6" key="1">
    <citation type="journal article" date="2018" name="MBio">
        <title>Comparative Genomics Reveals the Core Gene Toolbox for the Fungus-Insect Symbiosis.</title>
        <authorList>
            <person name="Wang Y."/>
            <person name="Stata M."/>
            <person name="Wang W."/>
            <person name="Stajich J.E."/>
            <person name="White M.M."/>
            <person name="Moncalvo J.M."/>
        </authorList>
    </citation>
    <scope>NUCLEOTIDE SEQUENCE [LARGE SCALE GENOMIC DNA]</scope>
    <source>
        <strain evidence="5 6">AUS-126-30</strain>
    </source>
</reference>
<dbReference type="AlphaFoldDB" id="A0A2U1J7L3"/>
<keyword evidence="1" id="KW-0863">Zinc-finger</keyword>
<dbReference type="EMBL" id="MBFU01000241">
    <property type="protein sequence ID" value="PWA01009.1"/>
    <property type="molecule type" value="Genomic_DNA"/>
</dbReference>
<feature type="coiled-coil region" evidence="2">
    <location>
        <begin position="344"/>
        <end position="378"/>
    </location>
</feature>
<feature type="compositionally biased region" description="Basic and acidic residues" evidence="3">
    <location>
        <begin position="18"/>
        <end position="31"/>
    </location>
</feature>
<keyword evidence="2" id="KW-0175">Coiled coil</keyword>
<keyword evidence="1" id="KW-0479">Metal-binding</keyword>
<dbReference type="GO" id="GO:0003676">
    <property type="term" value="F:nucleic acid binding"/>
    <property type="evidence" value="ECO:0007669"/>
    <property type="project" value="InterPro"/>
</dbReference>
<feature type="non-terminal residue" evidence="5">
    <location>
        <position position="388"/>
    </location>
</feature>
<dbReference type="InterPro" id="IPR001878">
    <property type="entry name" value="Znf_CCHC"/>
</dbReference>
<dbReference type="Gene3D" id="4.10.60.10">
    <property type="entry name" value="Zinc finger, CCHC-type"/>
    <property type="match status" value="1"/>
</dbReference>
<evidence type="ECO:0000259" key="4">
    <source>
        <dbReference type="PROSITE" id="PS50158"/>
    </source>
</evidence>
<name>A0A2U1J7L3_SMIAN</name>
<dbReference type="SMART" id="SM00343">
    <property type="entry name" value="ZnF_C2HC"/>
    <property type="match status" value="1"/>
</dbReference>
<dbReference type="SUPFAM" id="SSF57756">
    <property type="entry name" value="Retrovirus zinc finger-like domains"/>
    <property type="match status" value="1"/>
</dbReference>
<dbReference type="Pfam" id="PF00098">
    <property type="entry name" value="zf-CCHC"/>
    <property type="match status" value="1"/>
</dbReference>
<accession>A0A2U1J7L3</accession>
<keyword evidence="1" id="KW-0862">Zinc</keyword>
<dbReference type="PROSITE" id="PS50158">
    <property type="entry name" value="ZF_CCHC"/>
    <property type="match status" value="1"/>
</dbReference>
<organism evidence="5 6">
    <name type="scientific">Smittium angustum</name>
    <dbReference type="NCBI Taxonomy" id="133377"/>
    <lineage>
        <taxon>Eukaryota</taxon>
        <taxon>Fungi</taxon>
        <taxon>Fungi incertae sedis</taxon>
        <taxon>Zoopagomycota</taxon>
        <taxon>Kickxellomycotina</taxon>
        <taxon>Harpellomycetes</taxon>
        <taxon>Harpellales</taxon>
        <taxon>Legeriomycetaceae</taxon>
        <taxon>Smittium</taxon>
    </lineage>
</organism>
<keyword evidence="6" id="KW-1185">Reference proteome</keyword>
<evidence type="ECO:0000313" key="6">
    <source>
        <dbReference type="Proteomes" id="UP000245591"/>
    </source>
</evidence>
<feature type="domain" description="CCHC-type" evidence="4">
    <location>
        <begin position="277"/>
        <end position="292"/>
    </location>
</feature>
<comment type="caution">
    <text evidence="5">The sequence shown here is derived from an EMBL/GenBank/DDBJ whole genome shotgun (WGS) entry which is preliminary data.</text>
</comment>
<proteinExistence type="predicted"/>
<dbReference type="GO" id="GO:0008270">
    <property type="term" value="F:zinc ion binding"/>
    <property type="evidence" value="ECO:0007669"/>
    <property type="project" value="UniProtKB-KW"/>
</dbReference>
<evidence type="ECO:0000256" key="3">
    <source>
        <dbReference type="SAM" id="MobiDB-lite"/>
    </source>
</evidence>